<dbReference type="PANTHER" id="PTHR45339">
    <property type="entry name" value="HYBRID SIGNAL TRANSDUCTION HISTIDINE KINASE J"/>
    <property type="match status" value="1"/>
</dbReference>
<dbReference type="PROSITE" id="PS50109">
    <property type="entry name" value="HIS_KIN"/>
    <property type="match status" value="1"/>
</dbReference>
<evidence type="ECO:0000256" key="5">
    <source>
        <dbReference type="PROSITE-ProRule" id="PRU00169"/>
    </source>
</evidence>
<keyword evidence="8" id="KW-0418">Kinase</keyword>
<dbReference type="InterPro" id="IPR036097">
    <property type="entry name" value="HisK_dim/P_sf"/>
</dbReference>
<sequence length="508" mass="58710">MNLTDYKGNFFQTRSQFIILNNDGTVKESLGALVKIGANETITKIHPFFESMIQLLKAAPDNHSFKCIHLGKEDEFVCDIDLSVNKEESLLVIHDFTDHYKEYQNVAQSRNESVITSQILDLQNQYLKEKEEFKNKFIANFSHEIRNPLTSVLTFCQMLEKTDLDLDQQDYVNVIQSATDDLRKILEDILDLSKIEAGKLSLEIDVFDIHEELELIKFIYSAKCRQRQLEFHCKIDEKIPRYVEGDKHRFKQVLVNLLENAMKFTHEGSITLKVQQNFARGNRTHLHFEIIDTGVGIPKDKLEDVFESFTQAHDSNKYKGTGLGLTIVKELLHMVQSEIKVESEENKGTTFSFNLVLKFPFDQELEKPKSESKKAKYRKPANKKKFKVLLVEDIELTQMIVLKILAKTGAFYLDILSHGQDVIETLKHEEYDLILMDIKIPGTQGDEVSRQIRAMGFNNTRNVPILALTAHHKPDDLKVYKKSGIDDVVRKPFDEESLLNTMYKYLPK</sequence>
<accession>A0ABW3CUD8</accession>
<keyword evidence="9" id="KW-1185">Reference proteome</keyword>
<protein>
    <recommendedName>
        <fullName evidence="2">histidine kinase</fullName>
        <ecNumber evidence="2">2.7.13.3</ecNumber>
    </recommendedName>
</protein>
<proteinExistence type="predicted"/>
<dbReference type="PANTHER" id="PTHR45339:SF1">
    <property type="entry name" value="HYBRID SIGNAL TRANSDUCTION HISTIDINE KINASE J"/>
    <property type="match status" value="1"/>
</dbReference>
<dbReference type="CDD" id="cd00082">
    <property type="entry name" value="HisKA"/>
    <property type="match status" value="1"/>
</dbReference>
<dbReference type="Pfam" id="PF00072">
    <property type="entry name" value="Response_reg"/>
    <property type="match status" value="1"/>
</dbReference>
<dbReference type="InterPro" id="IPR001789">
    <property type="entry name" value="Sig_transdc_resp-reg_receiver"/>
</dbReference>
<dbReference type="SUPFAM" id="SSF52172">
    <property type="entry name" value="CheY-like"/>
    <property type="match status" value="1"/>
</dbReference>
<evidence type="ECO:0000259" key="7">
    <source>
        <dbReference type="PROSITE" id="PS50110"/>
    </source>
</evidence>
<keyword evidence="8" id="KW-0808">Transferase</keyword>
<evidence type="ECO:0000313" key="8">
    <source>
        <dbReference type="EMBL" id="MFD0861115.1"/>
    </source>
</evidence>
<dbReference type="EC" id="2.7.13.3" evidence="2"/>
<feature type="modified residue" description="4-aspartylphosphate" evidence="5">
    <location>
        <position position="437"/>
    </location>
</feature>
<dbReference type="Pfam" id="PF00512">
    <property type="entry name" value="HisKA"/>
    <property type="match status" value="1"/>
</dbReference>
<gene>
    <name evidence="8" type="ORF">ACFQ1M_02755</name>
</gene>
<dbReference type="RefSeq" id="WP_386403523.1">
    <property type="nucleotide sequence ID" value="NZ_JBHTJH010000003.1"/>
</dbReference>
<evidence type="ECO:0000256" key="2">
    <source>
        <dbReference type="ARBA" id="ARBA00012438"/>
    </source>
</evidence>
<feature type="domain" description="Response regulatory" evidence="7">
    <location>
        <begin position="387"/>
        <end position="506"/>
    </location>
</feature>
<feature type="domain" description="Histidine kinase" evidence="6">
    <location>
        <begin position="140"/>
        <end position="359"/>
    </location>
</feature>
<comment type="catalytic activity">
    <reaction evidence="1">
        <text>ATP + protein L-histidine = ADP + protein N-phospho-L-histidine.</text>
        <dbReference type="EC" id="2.7.13.3"/>
    </reaction>
</comment>
<evidence type="ECO:0000313" key="9">
    <source>
        <dbReference type="Proteomes" id="UP001596978"/>
    </source>
</evidence>
<dbReference type="PROSITE" id="PS50110">
    <property type="entry name" value="RESPONSE_REGULATORY"/>
    <property type="match status" value="1"/>
</dbReference>
<dbReference type="SUPFAM" id="SSF47384">
    <property type="entry name" value="Homodimeric domain of signal transducing histidine kinase"/>
    <property type="match status" value="1"/>
</dbReference>
<dbReference type="SUPFAM" id="SSF55874">
    <property type="entry name" value="ATPase domain of HSP90 chaperone/DNA topoisomerase II/histidine kinase"/>
    <property type="match status" value="1"/>
</dbReference>
<dbReference type="InterPro" id="IPR004358">
    <property type="entry name" value="Sig_transdc_His_kin-like_C"/>
</dbReference>
<dbReference type="Gene3D" id="3.40.50.2300">
    <property type="match status" value="1"/>
</dbReference>
<evidence type="ECO:0000256" key="4">
    <source>
        <dbReference type="ARBA" id="ARBA00023012"/>
    </source>
</evidence>
<dbReference type="CDD" id="cd17546">
    <property type="entry name" value="REC_hyHK_CKI1_RcsC-like"/>
    <property type="match status" value="1"/>
</dbReference>
<dbReference type="GO" id="GO:0004673">
    <property type="term" value="F:protein histidine kinase activity"/>
    <property type="evidence" value="ECO:0007669"/>
    <property type="project" value="UniProtKB-EC"/>
</dbReference>
<comment type="caution">
    <text evidence="8">The sequence shown here is derived from an EMBL/GenBank/DDBJ whole genome shotgun (WGS) entry which is preliminary data.</text>
</comment>
<dbReference type="InterPro" id="IPR036890">
    <property type="entry name" value="HATPase_C_sf"/>
</dbReference>
<reference evidence="9" key="1">
    <citation type="journal article" date="2019" name="Int. J. Syst. Evol. Microbiol.">
        <title>The Global Catalogue of Microorganisms (GCM) 10K type strain sequencing project: providing services to taxonomists for standard genome sequencing and annotation.</title>
        <authorList>
            <consortium name="The Broad Institute Genomics Platform"/>
            <consortium name="The Broad Institute Genome Sequencing Center for Infectious Disease"/>
            <person name="Wu L."/>
            <person name="Ma J."/>
        </authorList>
    </citation>
    <scope>NUCLEOTIDE SEQUENCE [LARGE SCALE GENOMIC DNA]</scope>
    <source>
        <strain evidence="9">CCUG 62952</strain>
    </source>
</reference>
<dbReference type="InterPro" id="IPR003594">
    <property type="entry name" value="HATPase_dom"/>
</dbReference>
<dbReference type="EMBL" id="JBHTJH010000003">
    <property type="protein sequence ID" value="MFD0861115.1"/>
    <property type="molecule type" value="Genomic_DNA"/>
</dbReference>
<dbReference type="InterPro" id="IPR011006">
    <property type="entry name" value="CheY-like_superfamily"/>
</dbReference>
<dbReference type="Pfam" id="PF02518">
    <property type="entry name" value="HATPase_c"/>
    <property type="match status" value="1"/>
</dbReference>
<keyword evidence="4" id="KW-0902">Two-component regulatory system</keyword>
<evidence type="ECO:0000256" key="1">
    <source>
        <dbReference type="ARBA" id="ARBA00000085"/>
    </source>
</evidence>
<name>A0ABW3CUD8_9FLAO</name>
<dbReference type="SMART" id="SM00448">
    <property type="entry name" value="REC"/>
    <property type="match status" value="1"/>
</dbReference>
<dbReference type="SMART" id="SM00388">
    <property type="entry name" value="HisKA"/>
    <property type="match status" value="1"/>
</dbReference>
<dbReference type="SMART" id="SM00387">
    <property type="entry name" value="HATPase_c"/>
    <property type="match status" value="1"/>
</dbReference>
<dbReference type="PRINTS" id="PR00344">
    <property type="entry name" value="BCTRLSENSOR"/>
</dbReference>
<dbReference type="InterPro" id="IPR003661">
    <property type="entry name" value="HisK_dim/P_dom"/>
</dbReference>
<dbReference type="Proteomes" id="UP001596978">
    <property type="component" value="Unassembled WGS sequence"/>
</dbReference>
<dbReference type="Gene3D" id="3.30.565.10">
    <property type="entry name" value="Histidine kinase-like ATPase, C-terminal domain"/>
    <property type="match status" value="1"/>
</dbReference>
<organism evidence="8 9">
    <name type="scientific">Sungkyunkwania multivorans</name>
    <dbReference type="NCBI Taxonomy" id="1173618"/>
    <lineage>
        <taxon>Bacteria</taxon>
        <taxon>Pseudomonadati</taxon>
        <taxon>Bacteroidota</taxon>
        <taxon>Flavobacteriia</taxon>
        <taxon>Flavobacteriales</taxon>
        <taxon>Flavobacteriaceae</taxon>
        <taxon>Sungkyunkwania</taxon>
    </lineage>
</organism>
<evidence type="ECO:0000256" key="3">
    <source>
        <dbReference type="ARBA" id="ARBA00022553"/>
    </source>
</evidence>
<evidence type="ECO:0000259" key="6">
    <source>
        <dbReference type="PROSITE" id="PS50109"/>
    </source>
</evidence>
<keyword evidence="3 5" id="KW-0597">Phosphoprotein</keyword>
<dbReference type="CDD" id="cd16922">
    <property type="entry name" value="HATPase_EvgS-ArcB-TorS-like"/>
    <property type="match status" value="1"/>
</dbReference>
<dbReference type="InterPro" id="IPR005467">
    <property type="entry name" value="His_kinase_dom"/>
</dbReference>
<dbReference type="Gene3D" id="1.10.287.130">
    <property type="match status" value="1"/>
</dbReference>